<dbReference type="SMART" id="SM00167">
    <property type="entry name" value="VPS9"/>
    <property type="match status" value="1"/>
</dbReference>
<dbReference type="PANTHER" id="PTHR23101:SF25">
    <property type="entry name" value="GTPASE-ACTIVATING PROTEIN AND VPS9 DOMAIN-CONTAINING PROTEIN 1"/>
    <property type="match status" value="1"/>
</dbReference>
<organism evidence="3 4">
    <name type="scientific">Euplotes crassus</name>
    <dbReference type="NCBI Taxonomy" id="5936"/>
    <lineage>
        <taxon>Eukaryota</taxon>
        <taxon>Sar</taxon>
        <taxon>Alveolata</taxon>
        <taxon>Ciliophora</taxon>
        <taxon>Intramacronucleata</taxon>
        <taxon>Spirotrichea</taxon>
        <taxon>Hypotrichia</taxon>
        <taxon>Euplotida</taxon>
        <taxon>Euplotidae</taxon>
        <taxon>Moneuplotes</taxon>
    </lineage>
</organism>
<sequence>MSHQKEGKSSKSSIFSEFYEKLQDPKSEEIRLLFQRFVEKGFAPKAPREKMAKQIKEIVELMFENFADIWKIRSKIILEGMEQLVTKNLYKVLKLRRESEIQENEMIEKKMKIIGSFIKPEHLDIDPKRLSQPRVDRAICELQKMNKFKTPRDKMVLIMNSCKIIGLMLKETNTSNEAEGADMFFPSIIYILLKGCPKDLKAHLDFIKLYRNPELLESEDDYFLTTMSSAIDFVGNMIGDDLNIEKSEYKDLYDKFSEEKGGEIDQRAHVRKEKKLDKNYDEFENQSEVSCITTQSSAQILGELEKMDVPIISNTLKLNKGIQTEVLKEEIKEVKESTNKSLVSASTASETPASSLWFSKFENKVITENEQFWSKTLTDDFESLKISDLKEMHKIMLSVRNFFQNDNSRQSALFNHEQPELCSEAVSRNPCGGLQDEEIPNHSTKAICKEDITNNKSNLESKVIPSKEDCIDKSKENEELFEIFGTSNKQESQPEPSKEALNNGLDGLDDIFS</sequence>
<feature type="compositionally biased region" description="Polar residues" evidence="1">
    <location>
        <begin position="485"/>
        <end position="495"/>
    </location>
</feature>
<dbReference type="InterPro" id="IPR003123">
    <property type="entry name" value="VPS9"/>
</dbReference>
<reference evidence="3" key="1">
    <citation type="submission" date="2023-07" db="EMBL/GenBank/DDBJ databases">
        <authorList>
            <consortium name="AG Swart"/>
            <person name="Singh M."/>
            <person name="Singh A."/>
            <person name="Seah K."/>
            <person name="Emmerich C."/>
        </authorList>
    </citation>
    <scope>NUCLEOTIDE SEQUENCE</scope>
    <source>
        <strain evidence="3">DP1</strain>
    </source>
</reference>
<dbReference type="GO" id="GO:0016192">
    <property type="term" value="P:vesicle-mediated transport"/>
    <property type="evidence" value="ECO:0007669"/>
    <property type="project" value="InterPro"/>
</dbReference>
<dbReference type="GO" id="GO:0030139">
    <property type="term" value="C:endocytic vesicle"/>
    <property type="evidence" value="ECO:0007669"/>
    <property type="project" value="TreeGrafter"/>
</dbReference>
<dbReference type="InterPro" id="IPR045046">
    <property type="entry name" value="Vps9-like"/>
</dbReference>
<feature type="region of interest" description="Disordered" evidence="1">
    <location>
        <begin position="485"/>
        <end position="513"/>
    </location>
</feature>
<evidence type="ECO:0000313" key="4">
    <source>
        <dbReference type="Proteomes" id="UP001295684"/>
    </source>
</evidence>
<dbReference type="Proteomes" id="UP001295684">
    <property type="component" value="Unassembled WGS sequence"/>
</dbReference>
<accession>A0AAD1X9W6</accession>
<name>A0AAD1X9W6_EUPCR</name>
<gene>
    <name evidence="3" type="ORF">ECRASSUSDP1_LOCUS7718</name>
</gene>
<dbReference type="SUPFAM" id="SSF109993">
    <property type="entry name" value="VPS9 domain"/>
    <property type="match status" value="1"/>
</dbReference>
<dbReference type="InterPro" id="IPR037191">
    <property type="entry name" value="VPS9_dom_sf"/>
</dbReference>
<dbReference type="Gene3D" id="1.20.1050.80">
    <property type="entry name" value="VPS9 domain"/>
    <property type="match status" value="1"/>
</dbReference>
<dbReference type="PROSITE" id="PS51205">
    <property type="entry name" value="VPS9"/>
    <property type="match status" value="1"/>
</dbReference>
<protein>
    <recommendedName>
        <fullName evidence="2">VPS9 domain-containing protein</fullName>
    </recommendedName>
</protein>
<dbReference type="GO" id="GO:0005085">
    <property type="term" value="F:guanyl-nucleotide exchange factor activity"/>
    <property type="evidence" value="ECO:0007669"/>
    <property type="project" value="InterPro"/>
</dbReference>
<comment type="caution">
    <text evidence="3">The sequence shown here is derived from an EMBL/GenBank/DDBJ whole genome shotgun (WGS) entry which is preliminary data.</text>
</comment>
<dbReference type="PANTHER" id="PTHR23101">
    <property type="entry name" value="RAB GDP/GTP EXCHANGE FACTOR"/>
    <property type="match status" value="1"/>
</dbReference>
<dbReference type="Pfam" id="PF02204">
    <property type="entry name" value="VPS9"/>
    <property type="match status" value="1"/>
</dbReference>
<feature type="domain" description="VPS9" evidence="2">
    <location>
        <begin position="101"/>
        <end position="243"/>
    </location>
</feature>
<keyword evidence="4" id="KW-1185">Reference proteome</keyword>
<evidence type="ECO:0000313" key="3">
    <source>
        <dbReference type="EMBL" id="CAI2366445.1"/>
    </source>
</evidence>
<dbReference type="AlphaFoldDB" id="A0AAD1X9W6"/>
<evidence type="ECO:0000259" key="2">
    <source>
        <dbReference type="PROSITE" id="PS51205"/>
    </source>
</evidence>
<dbReference type="GO" id="GO:0005829">
    <property type="term" value="C:cytosol"/>
    <property type="evidence" value="ECO:0007669"/>
    <property type="project" value="TreeGrafter"/>
</dbReference>
<evidence type="ECO:0000256" key="1">
    <source>
        <dbReference type="SAM" id="MobiDB-lite"/>
    </source>
</evidence>
<dbReference type="EMBL" id="CAMPGE010007529">
    <property type="protein sequence ID" value="CAI2366445.1"/>
    <property type="molecule type" value="Genomic_DNA"/>
</dbReference>
<proteinExistence type="predicted"/>
<dbReference type="GO" id="GO:0031267">
    <property type="term" value="F:small GTPase binding"/>
    <property type="evidence" value="ECO:0007669"/>
    <property type="project" value="TreeGrafter"/>
</dbReference>